<keyword evidence="1" id="KW-0238">DNA-binding</keyword>
<dbReference type="AlphaFoldDB" id="A0A848L3K2"/>
<dbReference type="SUPFAM" id="SSF46689">
    <property type="entry name" value="Homeodomain-like"/>
    <property type="match status" value="1"/>
</dbReference>
<keyword evidence="4" id="KW-1185">Reference proteome</keyword>
<accession>A0A848L3K2</accession>
<organism evidence="3 4">
    <name type="scientific">Gordonia asplenii</name>
    <dbReference type="NCBI Taxonomy" id="2725283"/>
    <lineage>
        <taxon>Bacteria</taxon>
        <taxon>Bacillati</taxon>
        <taxon>Actinomycetota</taxon>
        <taxon>Actinomycetes</taxon>
        <taxon>Mycobacteriales</taxon>
        <taxon>Gordoniaceae</taxon>
        <taxon>Gordonia</taxon>
    </lineage>
</organism>
<dbReference type="EMBL" id="JABBNB010000025">
    <property type="protein sequence ID" value="NMO03635.1"/>
    <property type="molecule type" value="Genomic_DNA"/>
</dbReference>
<protein>
    <submittedName>
        <fullName evidence="3">TetR/AcrR family transcriptional regulator</fullName>
    </submittedName>
</protein>
<dbReference type="InterPro" id="IPR009057">
    <property type="entry name" value="Homeodomain-like_sf"/>
</dbReference>
<comment type="caution">
    <text evidence="3">The sequence shown here is derived from an EMBL/GenBank/DDBJ whole genome shotgun (WGS) entry which is preliminary data.</text>
</comment>
<dbReference type="InterPro" id="IPR001647">
    <property type="entry name" value="HTH_TetR"/>
</dbReference>
<proteinExistence type="predicted"/>
<reference evidence="3 4" key="1">
    <citation type="submission" date="2020-04" db="EMBL/GenBank/DDBJ databases">
        <title>Gordonia sp. nov. TBRC 11910.</title>
        <authorList>
            <person name="Suriyachadkun C."/>
        </authorList>
    </citation>
    <scope>NUCLEOTIDE SEQUENCE [LARGE SCALE GENOMIC DNA]</scope>
    <source>
        <strain evidence="3 4">TBRC 11910</strain>
    </source>
</reference>
<evidence type="ECO:0000313" key="4">
    <source>
        <dbReference type="Proteomes" id="UP000550729"/>
    </source>
</evidence>
<gene>
    <name evidence="3" type="ORF">HH308_20680</name>
</gene>
<evidence type="ECO:0000256" key="1">
    <source>
        <dbReference type="ARBA" id="ARBA00023125"/>
    </source>
</evidence>
<dbReference type="Gene3D" id="1.10.357.10">
    <property type="entry name" value="Tetracycline Repressor, domain 2"/>
    <property type="match status" value="1"/>
</dbReference>
<dbReference type="Proteomes" id="UP000550729">
    <property type="component" value="Unassembled WGS sequence"/>
</dbReference>
<dbReference type="GO" id="GO:0003677">
    <property type="term" value="F:DNA binding"/>
    <property type="evidence" value="ECO:0007669"/>
    <property type="project" value="UniProtKB-KW"/>
</dbReference>
<dbReference type="Pfam" id="PF00440">
    <property type="entry name" value="TetR_N"/>
    <property type="match status" value="1"/>
</dbReference>
<name>A0A848L3K2_9ACTN</name>
<evidence type="ECO:0000313" key="3">
    <source>
        <dbReference type="EMBL" id="NMO03635.1"/>
    </source>
</evidence>
<feature type="domain" description="HTH tetR-type" evidence="2">
    <location>
        <begin position="22"/>
        <end position="69"/>
    </location>
</feature>
<evidence type="ECO:0000259" key="2">
    <source>
        <dbReference type="Pfam" id="PF00440"/>
    </source>
</evidence>
<sequence length="216" mass="23658">MVDHGSVAGARSEQTVQTRQRLLRAAEELFAEHGIAGVSNRQVSEAAGQGNNFAVGYHFGSKLDLVRALLTQHQEAIDVIRSRMVDQLGYIAEFRHWVNCLVRPQFEYIDRLGSDSYFARFCAQASVEPTTLQLVYDTAAASRPMLTTLDGMYRTLPTLPAAAIEVRNTMTRHAIVHTLADFEGALAAEAVGQTDWSSYSDGVTDALVGLWLAPAT</sequence>